<dbReference type="InterPro" id="IPR011001">
    <property type="entry name" value="Saposin-like"/>
</dbReference>
<reference evidence="8" key="1">
    <citation type="submission" date="2016-11" db="UniProtKB">
        <authorList>
            <consortium name="WormBaseParasite"/>
        </authorList>
    </citation>
    <scope>IDENTIFICATION</scope>
</reference>
<dbReference type="Proteomes" id="UP000095284">
    <property type="component" value="Unplaced"/>
</dbReference>
<keyword evidence="7" id="KW-1185">Reference proteome</keyword>
<dbReference type="EMBL" id="CAJFCV020000002">
    <property type="protein sequence ID" value="CAG9095077.1"/>
    <property type="molecule type" value="Genomic_DNA"/>
</dbReference>
<accession>A0A1I7RW35</accession>
<dbReference type="EMBL" id="CAJFDI010000002">
    <property type="protein sequence ID" value="CAD5214523.1"/>
    <property type="molecule type" value="Genomic_DNA"/>
</dbReference>
<dbReference type="SMR" id="A0A1I7RW35"/>
<name>A0A1I7RW35_BURXY</name>
<evidence type="ECO:0000313" key="4">
    <source>
        <dbReference type="EMBL" id="CAD5214523.1"/>
    </source>
</evidence>
<dbReference type="AlphaFoldDB" id="A0A1I7RW35"/>
<evidence type="ECO:0000313" key="7">
    <source>
        <dbReference type="Proteomes" id="UP000659654"/>
    </source>
</evidence>
<sequence>MKFMIITVAFLAFANAALITKRETNPFKVMIMNDDVKVSPSVAGEVCENCQAFVQKIKDTIGDVGDEVCKRLPEDFPGVKEICDSISPKVIDFIYNYIKNVGKGIDPVGICRAIFLCPQK</sequence>
<dbReference type="PROSITE" id="PS50015">
    <property type="entry name" value="SAP_B"/>
    <property type="match status" value="1"/>
</dbReference>
<dbReference type="SMART" id="SM00741">
    <property type="entry name" value="SapB"/>
    <property type="match status" value="1"/>
</dbReference>
<reference evidence="5" key="2">
    <citation type="submission" date="2020-08" db="EMBL/GenBank/DDBJ databases">
        <authorList>
            <person name="Kikuchi T."/>
        </authorList>
    </citation>
    <scope>NUCLEOTIDE SEQUENCE</scope>
    <source>
        <strain evidence="4">Ka4C1</strain>
    </source>
</reference>
<feature type="chain" id="PRO_5035399617" evidence="2">
    <location>
        <begin position="17"/>
        <end position="120"/>
    </location>
</feature>
<dbReference type="Proteomes" id="UP000582659">
    <property type="component" value="Unassembled WGS sequence"/>
</dbReference>
<dbReference type="InterPro" id="IPR008139">
    <property type="entry name" value="SaposinB_dom"/>
</dbReference>
<evidence type="ECO:0000313" key="6">
    <source>
        <dbReference type="Proteomes" id="UP000095284"/>
    </source>
</evidence>
<dbReference type="SUPFAM" id="SSF47862">
    <property type="entry name" value="Saposin"/>
    <property type="match status" value="1"/>
</dbReference>
<dbReference type="Gene3D" id="1.10.225.10">
    <property type="entry name" value="Saposin-like"/>
    <property type="match status" value="1"/>
</dbReference>
<dbReference type="OrthoDB" id="69496at2759"/>
<dbReference type="Proteomes" id="UP000659654">
    <property type="component" value="Unassembled WGS sequence"/>
</dbReference>
<evidence type="ECO:0000256" key="1">
    <source>
        <dbReference type="ARBA" id="ARBA00023157"/>
    </source>
</evidence>
<feature type="signal peptide" evidence="2">
    <location>
        <begin position="1"/>
        <end position="16"/>
    </location>
</feature>
<keyword evidence="1" id="KW-1015">Disulfide bond</keyword>
<evidence type="ECO:0000259" key="3">
    <source>
        <dbReference type="PROSITE" id="PS50015"/>
    </source>
</evidence>
<feature type="domain" description="Saposin B-type" evidence="3">
    <location>
        <begin position="43"/>
        <end position="120"/>
    </location>
</feature>
<evidence type="ECO:0000313" key="8">
    <source>
        <dbReference type="WBParaSite" id="BXY_0494800.1"/>
    </source>
</evidence>
<protein>
    <submittedName>
        <fullName evidence="4">(pine wood nematode) hypothetical protein</fullName>
    </submittedName>
    <submittedName>
        <fullName evidence="8">Saposin B-type domain-containing protein</fullName>
    </submittedName>
</protein>
<gene>
    <name evidence="4" type="ORF">BXYJ_LOCUS3572</name>
</gene>
<dbReference type="WBParaSite" id="BXY_0494800.1">
    <property type="protein sequence ID" value="BXY_0494800.1"/>
    <property type="gene ID" value="BXY_0494800"/>
</dbReference>
<organism evidence="6 8">
    <name type="scientific">Bursaphelenchus xylophilus</name>
    <name type="common">Pinewood nematode worm</name>
    <name type="synonym">Aphelenchoides xylophilus</name>
    <dbReference type="NCBI Taxonomy" id="6326"/>
    <lineage>
        <taxon>Eukaryota</taxon>
        <taxon>Metazoa</taxon>
        <taxon>Ecdysozoa</taxon>
        <taxon>Nematoda</taxon>
        <taxon>Chromadorea</taxon>
        <taxon>Rhabditida</taxon>
        <taxon>Tylenchina</taxon>
        <taxon>Tylenchomorpha</taxon>
        <taxon>Aphelenchoidea</taxon>
        <taxon>Aphelenchoididae</taxon>
        <taxon>Bursaphelenchus</taxon>
    </lineage>
</organism>
<evidence type="ECO:0000313" key="5">
    <source>
        <dbReference type="EMBL" id="CAG9095077.1"/>
    </source>
</evidence>
<keyword evidence="2" id="KW-0732">Signal</keyword>
<proteinExistence type="predicted"/>
<evidence type="ECO:0000256" key="2">
    <source>
        <dbReference type="SAM" id="SignalP"/>
    </source>
</evidence>